<feature type="region of interest" description="Disordered" evidence="2">
    <location>
        <begin position="449"/>
        <end position="617"/>
    </location>
</feature>
<dbReference type="Gene3D" id="3.40.50.410">
    <property type="entry name" value="von Willebrand factor, type A domain"/>
    <property type="match status" value="1"/>
</dbReference>
<dbReference type="RefSeq" id="WP_274689738.1">
    <property type="nucleotide sequence ID" value="NZ_JAPMOU010000020.1"/>
</dbReference>
<dbReference type="Gene3D" id="1.25.40.10">
    <property type="entry name" value="Tetratricopeptide repeat domain"/>
    <property type="match status" value="1"/>
</dbReference>
<dbReference type="Pfam" id="PF13519">
    <property type="entry name" value="VWA_2"/>
    <property type="match status" value="1"/>
</dbReference>
<dbReference type="PANTHER" id="PTHR22550">
    <property type="entry name" value="SPORE GERMINATION PROTEIN"/>
    <property type="match status" value="1"/>
</dbReference>
<keyword evidence="3" id="KW-1133">Transmembrane helix</keyword>
<dbReference type="SUPFAM" id="SSF48452">
    <property type="entry name" value="TPR-like"/>
    <property type="match status" value="1"/>
</dbReference>
<dbReference type="SUPFAM" id="SSF53300">
    <property type="entry name" value="vWA-like"/>
    <property type="match status" value="1"/>
</dbReference>
<evidence type="ECO:0000313" key="6">
    <source>
        <dbReference type="Proteomes" id="UP001528823"/>
    </source>
</evidence>
<dbReference type="InterPro" id="IPR019734">
    <property type="entry name" value="TPR_rpt"/>
</dbReference>
<feature type="transmembrane region" description="Helical" evidence="3">
    <location>
        <begin position="12"/>
        <end position="31"/>
    </location>
</feature>
<dbReference type="PROSITE" id="PS50293">
    <property type="entry name" value="TPR_REGION"/>
    <property type="match status" value="1"/>
</dbReference>
<proteinExistence type="predicted"/>
<sequence>MMELADFHFIRPFWLLLLVPGCLLVWGLWYYQPKQGLWEQVIPAHLLKHLMTESGAAMKRWPLALLLLAWLLATLALAGPSWQKVTLPVQKSAQPLVIVLDMSLSLYADDLKPNRLTRAKRKLRDLLKQRQEGLTGLVAYAGEAYTIAPLTDDGQTIANLVKALSPEIMPVTGSRADRGISQALELLNNSEAGSGDILLMTDGLEKETLQTIQQQLKNAPYQLSILGIGTKEGAPIRVNNTLLKDQRGAIVIAKLNRNQLADLAQQFGGRYSDITLTDKDIERLLPETDNLADTMEVEQTFDEWHDQGYWLLLLLVPLALIGFRRGWLMAVLLVPLALPEPASAGWWQDLWQTRDQQGAKALANGDTASAAELFTNPGWKGTSQFQSQQYEQAAQSFAQTGGAEGFYNQGNALAYAGKIDEAISAYEQALKLNPDFEKAQQNKKILEDLKKQQQQQQNQQQSNQNQNNQDQNNQGQSSQDNQQQENNQQQNSAQNNNQQGENQQDQSQSDSQQGQPSSDQQNQQAQQNSQATQGGQQDQDDQVTESSSQKTEQAVEKDAQDQDKPSSEASQLSQQSADEAEQQDTQQQAQQLVDSDANSLEKQQVEGWLRRIPDDPSGLLRRKLLYQQRLKQFQQQQSDSEIKW</sequence>
<dbReference type="EMBL" id="JAPMOU010000020">
    <property type="protein sequence ID" value="MDE1463400.1"/>
    <property type="molecule type" value="Genomic_DNA"/>
</dbReference>
<organism evidence="5 6">
    <name type="scientific">Spartinivicinus poritis</name>
    <dbReference type="NCBI Taxonomy" id="2994640"/>
    <lineage>
        <taxon>Bacteria</taxon>
        <taxon>Pseudomonadati</taxon>
        <taxon>Pseudomonadota</taxon>
        <taxon>Gammaproteobacteria</taxon>
        <taxon>Oceanospirillales</taxon>
        <taxon>Zooshikellaceae</taxon>
        <taxon>Spartinivicinus</taxon>
    </lineage>
</organism>
<dbReference type="Proteomes" id="UP001528823">
    <property type="component" value="Unassembled WGS sequence"/>
</dbReference>
<evidence type="ECO:0000256" key="1">
    <source>
        <dbReference type="PROSITE-ProRule" id="PRU00339"/>
    </source>
</evidence>
<dbReference type="PROSITE" id="PS50234">
    <property type="entry name" value="VWFA"/>
    <property type="match status" value="1"/>
</dbReference>
<dbReference type="InterPro" id="IPR036465">
    <property type="entry name" value="vWFA_dom_sf"/>
</dbReference>
<dbReference type="InterPro" id="IPR011990">
    <property type="entry name" value="TPR-like_helical_dom_sf"/>
</dbReference>
<dbReference type="PANTHER" id="PTHR22550:SF14">
    <property type="entry name" value="VWFA DOMAIN-CONTAINING PROTEIN"/>
    <property type="match status" value="1"/>
</dbReference>
<dbReference type="Pfam" id="PF00515">
    <property type="entry name" value="TPR_1"/>
    <property type="match status" value="1"/>
</dbReference>
<feature type="repeat" description="TPR" evidence="1">
    <location>
        <begin position="403"/>
        <end position="436"/>
    </location>
</feature>
<reference evidence="5 6" key="1">
    <citation type="submission" date="2022-11" db="EMBL/GenBank/DDBJ databases">
        <title>Spartinivicinus poritis sp. nov., isolated from scleractinian coral Porites lutea.</title>
        <authorList>
            <person name="Zhang G."/>
            <person name="Cai L."/>
            <person name="Wei Q."/>
        </authorList>
    </citation>
    <scope>NUCLEOTIDE SEQUENCE [LARGE SCALE GENOMIC DNA]</scope>
    <source>
        <strain evidence="5 6">A2-2</strain>
    </source>
</reference>
<feature type="compositionally biased region" description="Basic and acidic residues" evidence="2">
    <location>
        <begin position="553"/>
        <end position="566"/>
    </location>
</feature>
<feature type="transmembrane region" description="Helical" evidence="3">
    <location>
        <begin position="309"/>
        <end position="334"/>
    </location>
</feature>
<dbReference type="PROSITE" id="PS50005">
    <property type="entry name" value="TPR"/>
    <property type="match status" value="1"/>
</dbReference>
<name>A0ABT5UAI9_9GAMM</name>
<feature type="compositionally biased region" description="Low complexity" evidence="2">
    <location>
        <begin position="452"/>
        <end position="537"/>
    </location>
</feature>
<evidence type="ECO:0000313" key="5">
    <source>
        <dbReference type="EMBL" id="MDE1463400.1"/>
    </source>
</evidence>
<evidence type="ECO:0000256" key="3">
    <source>
        <dbReference type="SAM" id="Phobius"/>
    </source>
</evidence>
<dbReference type="InterPro" id="IPR002035">
    <property type="entry name" value="VWF_A"/>
</dbReference>
<feature type="domain" description="VWFA" evidence="4">
    <location>
        <begin position="95"/>
        <end position="295"/>
    </location>
</feature>
<evidence type="ECO:0000256" key="2">
    <source>
        <dbReference type="SAM" id="MobiDB-lite"/>
    </source>
</evidence>
<comment type="caution">
    <text evidence="5">The sequence shown here is derived from an EMBL/GenBank/DDBJ whole genome shotgun (WGS) entry which is preliminary data.</text>
</comment>
<feature type="compositionally biased region" description="Low complexity" evidence="2">
    <location>
        <begin position="567"/>
        <end position="597"/>
    </location>
</feature>
<keyword evidence="3" id="KW-0812">Transmembrane</keyword>
<gene>
    <name evidence="5" type="ORF">ORQ98_15665</name>
</gene>
<keyword evidence="6" id="KW-1185">Reference proteome</keyword>
<keyword evidence="3" id="KW-0472">Membrane</keyword>
<dbReference type="SMART" id="SM00327">
    <property type="entry name" value="VWA"/>
    <property type="match status" value="1"/>
</dbReference>
<feature type="transmembrane region" description="Helical" evidence="3">
    <location>
        <begin position="61"/>
        <end position="82"/>
    </location>
</feature>
<protein>
    <submittedName>
        <fullName evidence="5">VWA domain-containing protein</fullName>
    </submittedName>
</protein>
<dbReference type="SMART" id="SM00028">
    <property type="entry name" value="TPR"/>
    <property type="match status" value="1"/>
</dbReference>
<evidence type="ECO:0000259" key="4">
    <source>
        <dbReference type="PROSITE" id="PS50234"/>
    </source>
</evidence>
<accession>A0ABT5UAI9</accession>
<keyword evidence="1" id="KW-0802">TPR repeat</keyword>
<dbReference type="InterPro" id="IPR050768">
    <property type="entry name" value="UPF0353/GerABKA_families"/>
</dbReference>